<evidence type="ECO:0000313" key="3">
    <source>
        <dbReference type="EMBL" id="MCY4726316.1"/>
    </source>
</evidence>
<feature type="transmembrane region" description="Helical" evidence="2">
    <location>
        <begin position="113"/>
        <end position="132"/>
    </location>
</feature>
<accession>A0ABT4CBW7</accession>
<dbReference type="RefSeq" id="WP_268111162.1">
    <property type="nucleotide sequence ID" value="NZ_JAPPUX010000002.1"/>
</dbReference>
<evidence type="ECO:0000313" key="4">
    <source>
        <dbReference type="Proteomes" id="UP001074726"/>
    </source>
</evidence>
<organism evidence="3 4">
    <name type="scientific">Nocardioides pini</name>
    <dbReference type="NCBI Taxonomy" id="2975053"/>
    <lineage>
        <taxon>Bacteria</taxon>
        <taxon>Bacillati</taxon>
        <taxon>Actinomycetota</taxon>
        <taxon>Actinomycetes</taxon>
        <taxon>Propionibacteriales</taxon>
        <taxon>Nocardioidaceae</taxon>
        <taxon>Nocardioides</taxon>
    </lineage>
</organism>
<dbReference type="EMBL" id="JAPPUX010000002">
    <property type="protein sequence ID" value="MCY4726316.1"/>
    <property type="molecule type" value="Genomic_DNA"/>
</dbReference>
<keyword evidence="2" id="KW-0812">Transmembrane</keyword>
<gene>
    <name evidence="3" type="ORF">NYO98_08500</name>
</gene>
<feature type="compositionally biased region" description="Basic and acidic residues" evidence="1">
    <location>
        <begin position="83"/>
        <end position="92"/>
    </location>
</feature>
<reference evidence="3" key="1">
    <citation type="submission" date="2022-08" db="EMBL/GenBank/DDBJ databases">
        <title>Genome sequencing of Nocardioides sp. STR2.</title>
        <authorList>
            <person name="So Y."/>
        </authorList>
    </citation>
    <scope>NUCLEOTIDE SEQUENCE</scope>
    <source>
        <strain evidence="3">STR2</strain>
    </source>
</reference>
<sequence length="291" mass="31433">MTDGSDFATYVDARWPDLVGGLEDEGVPGDRARLAVAEALLAARRSWQRRVRDEQVDVTLWAEVREAAGLPVRPGEPVPHALRPRDPRDGPEEWLERAGRVRAARRRRTARRAVAGLAVVALLGVAWAWWAAQPEAPAVREEANRVPVAWYAEDELHLQDVVVELPDVEVFVADLADRASRGAVVARLRSGEVVRVDAEGGVEPVDEAPDALDAAPVPPPVRGLGPYDVLVESVPLAGGGWAHLVDSARRAGADDGLRQSETGRRAVVVCPTEWTCEAPVTVLAGGTVRLR</sequence>
<evidence type="ECO:0000256" key="1">
    <source>
        <dbReference type="SAM" id="MobiDB-lite"/>
    </source>
</evidence>
<protein>
    <submittedName>
        <fullName evidence="3">Uncharacterized protein</fullName>
    </submittedName>
</protein>
<comment type="caution">
    <text evidence="3">The sequence shown here is derived from an EMBL/GenBank/DDBJ whole genome shotgun (WGS) entry which is preliminary data.</text>
</comment>
<keyword evidence="2" id="KW-1133">Transmembrane helix</keyword>
<evidence type="ECO:0000256" key="2">
    <source>
        <dbReference type="SAM" id="Phobius"/>
    </source>
</evidence>
<keyword evidence="4" id="KW-1185">Reference proteome</keyword>
<dbReference type="Proteomes" id="UP001074726">
    <property type="component" value="Unassembled WGS sequence"/>
</dbReference>
<proteinExistence type="predicted"/>
<feature type="region of interest" description="Disordered" evidence="1">
    <location>
        <begin position="73"/>
        <end position="92"/>
    </location>
</feature>
<name>A0ABT4CBW7_9ACTN</name>
<keyword evidence="2" id="KW-0472">Membrane</keyword>